<keyword evidence="3" id="KW-1185">Reference proteome</keyword>
<reference evidence="2" key="1">
    <citation type="journal article" date="2023" name="GigaByte">
        <title>Genome assembly of the bearded iris, Iris pallida Lam.</title>
        <authorList>
            <person name="Bruccoleri R.E."/>
            <person name="Oakeley E.J."/>
            <person name="Faust A.M.E."/>
            <person name="Altorfer M."/>
            <person name="Dessus-Babus S."/>
            <person name="Burckhardt D."/>
            <person name="Oertli M."/>
            <person name="Naumann U."/>
            <person name="Petersen F."/>
            <person name="Wong J."/>
        </authorList>
    </citation>
    <scope>NUCLEOTIDE SEQUENCE</scope>
    <source>
        <strain evidence="2">GSM-AAB239-AS_SAM_17_03QT</strain>
    </source>
</reference>
<keyword evidence="1" id="KW-1133">Transmembrane helix</keyword>
<organism evidence="2 3">
    <name type="scientific">Iris pallida</name>
    <name type="common">Sweet iris</name>
    <dbReference type="NCBI Taxonomy" id="29817"/>
    <lineage>
        <taxon>Eukaryota</taxon>
        <taxon>Viridiplantae</taxon>
        <taxon>Streptophyta</taxon>
        <taxon>Embryophyta</taxon>
        <taxon>Tracheophyta</taxon>
        <taxon>Spermatophyta</taxon>
        <taxon>Magnoliopsida</taxon>
        <taxon>Liliopsida</taxon>
        <taxon>Asparagales</taxon>
        <taxon>Iridaceae</taxon>
        <taxon>Iridoideae</taxon>
        <taxon>Irideae</taxon>
        <taxon>Iris</taxon>
    </lineage>
</organism>
<keyword evidence="1" id="KW-0472">Membrane</keyword>
<comment type="caution">
    <text evidence="2">The sequence shown here is derived from an EMBL/GenBank/DDBJ whole genome shotgun (WGS) entry which is preliminary data.</text>
</comment>
<dbReference type="AlphaFoldDB" id="A0AAX6I427"/>
<dbReference type="Proteomes" id="UP001140949">
    <property type="component" value="Unassembled WGS sequence"/>
</dbReference>
<dbReference type="EMBL" id="JANAVB010004797">
    <property type="protein sequence ID" value="KAJ6847979.1"/>
    <property type="molecule type" value="Genomic_DNA"/>
</dbReference>
<proteinExistence type="predicted"/>
<name>A0AAX6I427_IRIPA</name>
<evidence type="ECO:0000313" key="2">
    <source>
        <dbReference type="EMBL" id="KAJ6847979.1"/>
    </source>
</evidence>
<keyword evidence="1" id="KW-0812">Transmembrane</keyword>
<protein>
    <submittedName>
        <fullName evidence="2">Protein argonaute 18-like</fullName>
    </submittedName>
</protein>
<gene>
    <name evidence="2" type="ORF">M6B38_115755</name>
</gene>
<evidence type="ECO:0000256" key="1">
    <source>
        <dbReference type="SAM" id="Phobius"/>
    </source>
</evidence>
<evidence type="ECO:0000313" key="3">
    <source>
        <dbReference type="Proteomes" id="UP001140949"/>
    </source>
</evidence>
<feature type="transmembrane region" description="Helical" evidence="1">
    <location>
        <begin position="71"/>
        <end position="91"/>
    </location>
</feature>
<sequence>MEMMARRFESSSLEKEVMQETSAAGRDMVCRVLLFRHKGMVLLVESGVSDSWYLYIDVRNMCGGHRHNDTVLVVVLAVVIGVVMWMMMVWWRTSVAVE</sequence>
<accession>A0AAX6I427</accession>
<reference evidence="2" key="2">
    <citation type="submission" date="2023-04" db="EMBL/GenBank/DDBJ databases">
        <authorList>
            <person name="Bruccoleri R.E."/>
            <person name="Oakeley E.J."/>
            <person name="Faust A.-M."/>
            <person name="Dessus-Babus S."/>
            <person name="Altorfer M."/>
            <person name="Burckhardt D."/>
            <person name="Oertli M."/>
            <person name="Naumann U."/>
            <person name="Petersen F."/>
            <person name="Wong J."/>
        </authorList>
    </citation>
    <scope>NUCLEOTIDE SEQUENCE</scope>
    <source>
        <strain evidence="2">GSM-AAB239-AS_SAM_17_03QT</strain>
        <tissue evidence="2">Leaf</tissue>
    </source>
</reference>